<comment type="caution">
    <text evidence="1">The sequence shown here is derived from an EMBL/GenBank/DDBJ whole genome shotgun (WGS) entry which is preliminary data.</text>
</comment>
<evidence type="ECO:0000313" key="1">
    <source>
        <dbReference type="EMBL" id="GGH11100.1"/>
    </source>
</evidence>
<dbReference type="Proteomes" id="UP000659344">
    <property type="component" value="Unassembled WGS sequence"/>
</dbReference>
<dbReference type="RefSeq" id="WP_188535092.1">
    <property type="nucleotide sequence ID" value="NZ_BMFT01000001.1"/>
</dbReference>
<evidence type="ECO:0000313" key="2">
    <source>
        <dbReference type="Proteomes" id="UP000659344"/>
    </source>
</evidence>
<protein>
    <submittedName>
        <fullName evidence="1">Uncharacterized protein</fullName>
    </submittedName>
</protein>
<keyword evidence="2" id="KW-1185">Reference proteome</keyword>
<dbReference type="EMBL" id="BMFT01000001">
    <property type="protein sequence ID" value="GGH11100.1"/>
    <property type="molecule type" value="Genomic_DNA"/>
</dbReference>
<gene>
    <name evidence="1" type="ORF">GCM10008013_02800</name>
</gene>
<sequence length="143" mass="16172">MAELSESQLLLLDNLIYLKEVANKRNSTVSAVVKKLLDEKDLDKSINKKKIGTEDEYPCKMSRDEWVAILETIKKDPQLMDLTIKNGLTGVMYDKNDQVIMDKDSKQPLEVGMRVATFVDPQGEATVVFRGTGGTTRIYQFEP</sequence>
<proteinExistence type="predicted"/>
<accession>A0ABQ1Y3Y5</accession>
<reference evidence="2" key="1">
    <citation type="journal article" date="2019" name="Int. J. Syst. Evol. Microbiol.">
        <title>The Global Catalogue of Microorganisms (GCM) 10K type strain sequencing project: providing services to taxonomists for standard genome sequencing and annotation.</title>
        <authorList>
            <consortium name="The Broad Institute Genomics Platform"/>
            <consortium name="The Broad Institute Genome Sequencing Center for Infectious Disease"/>
            <person name="Wu L."/>
            <person name="Ma J."/>
        </authorList>
    </citation>
    <scope>NUCLEOTIDE SEQUENCE [LARGE SCALE GENOMIC DNA]</scope>
    <source>
        <strain evidence="2">CGMCC 1.12769</strain>
    </source>
</reference>
<organism evidence="1 2">
    <name type="scientific">Paenibacillus segetis</name>
    <dbReference type="NCBI Taxonomy" id="1325360"/>
    <lineage>
        <taxon>Bacteria</taxon>
        <taxon>Bacillati</taxon>
        <taxon>Bacillota</taxon>
        <taxon>Bacilli</taxon>
        <taxon>Bacillales</taxon>
        <taxon>Paenibacillaceae</taxon>
        <taxon>Paenibacillus</taxon>
    </lineage>
</organism>
<name>A0ABQ1Y3Y5_9BACL</name>